<name>A0ABV5NU15_9ACTN</name>
<dbReference type="InterPro" id="IPR043839">
    <property type="entry name" value="PafC_HTH"/>
</dbReference>
<evidence type="ECO:0000259" key="3">
    <source>
        <dbReference type="Pfam" id="PF25583"/>
    </source>
</evidence>
<feature type="domain" description="PafC HTH" evidence="2">
    <location>
        <begin position="6"/>
        <end position="124"/>
    </location>
</feature>
<evidence type="ECO:0000259" key="1">
    <source>
        <dbReference type="Pfam" id="PF13280"/>
    </source>
</evidence>
<dbReference type="InterPro" id="IPR028349">
    <property type="entry name" value="PafC-like"/>
</dbReference>
<dbReference type="PROSITE" id="PS52050">
    <property type="entry name" value="WYL"/>
    <property type="match status" value="1"/>
</dbReference>
<keyword evidence="5" id="KW-1185">Reference proteome</keyword>
<evidence type="ECO:0000259" key="2">
    <source>
        <dbReference type="Pfam" id="PF19187"/>
    </source>
</evidence>
<accession>A0ABV5NU15</accession>
<dbReference type="Pfam" id="PF13280">
    <property type="entry name" value="WYL"/>
    <property type="match status" value="1"/>
</dbReference>
<dbReference type="Pfam" id="PF25583">
    <property type="entry name" value="WCX"/>
    <property type="match status" value="1"/>
</dbReference>
<feature type="domain" description="WCX" evidence="3">
    <location>
        <begin position="245"/>
        <end position="317"/>
    </location>
</feature>
<dbReference type="PANTHER" id="PTHR34580">
    <property type="match status" value="1"/>
</dbReference>
<sequence length="324" mass="35234">MSGSADRLPRLLALVPYLMSHPGAQVGEVAAVFGLSEKQLIDDLQLVWMCGLPGHTPGDLIDVSWDGGEILIDNAETIARPLRLGIDEASALLVALRTLAARPELALPEGGVPDALPRVTAKLERAAGEGAATVSSQVAVDVDAAPDALPRVREGLTKGRRLSLRYYVPGRDEVTPREVDPMRVLVVDGRAYLEGWCYRAEAMRLFRLDRVLGVEVLDVPADPPAEAEPRDVTDGVFRPSPTDELVELELSAAGRWVAEYYPCEQVTELGEGRLRVALRARDEDWILKLALRLGDTGRVVSPPAMAESVREEAERALALYAHRS</sequence>
<dbReference type="InterPro" id="IPR051534">
    <property type="entry name" value="CBASS_pafABC_assoc_protein"/>
</dbReference>
<reference evidence="4 5" key="1">
    <citation type="submission" date="2024-09" db="EMBL/GenBank/DDBJ databases">
        <authorList>
            <person name="Sun Q."/>
            <person name="Mori K."/>
        </authorList>
    </citation>
    <scope>NUCLEOTIDE SEQUENCE [LARGE SCALE GENOMIC DNA]</scope>
    <source>
        <strain evidence="4 5">JCM 3324</strain>
    </source>
</reference>
<feature type="domain" description="WYL" evidence="1">
    <location>
        <begin position="148"/>
        <end position="216"/>
    </location>
</feature>
<proteinExistence type="predicted"/>
<dbReference type="InterPro" id="IPR026881">
    <property type="entry name" value="WYL_dom"/>
</dbReference>
<dbReference type="Pfam" id="PF19187">
    <property type="entry name" value="HTH_PafC"/>
    <property type="match status" value="1"/>
</dbReference>
<organism evidence="4 5">
    <name type="scientific">Nonomuraea salmonea</name>
    <dbReference type="NCBI Taxonomy" id="46181"/>
    <lineage>
        <taxon>Bacteria</taxon>
        <taxon>Bacillati</taxon>
        <taxon>Actinomycetota</taxon>
        <taxon>Actinomycetes</taxon>
        <taxon>Streptosporangiales</taxon>
        <taxon>Streptosporangiaceae</taxon>
        <taxon>Nonomuraea</taxon>
    </lineage>
</organism>
<protein>
    <submittedName>
        <fullName evidence="4">Helix-turn-helix transcriptional regulator</fullName>
    </submittedName>
</protein>
<dbReference type="InterPro" id="IPR057727">
    <property type="entry name" value="WCX_dom"/>
</dbReference>
<dbReference type="PANTHER" id="PTHR34580:SF1">
    <property type="entry name" value="PROTEIN PAFC"/>
    <property type="match status" value="1"/>
</dbReference>
<gene>
    <name evidence="4" type="ORF">ACFFR3_30355</name>
</gene>
<dbReference type="EMBL" id="JBHMCF010000036">
    <property type="protein sequence ID" value="MFB9473819.1"/>
    <property type="molecule type" value="Genomic_DNA"/>
</dbReference>
<dbReference type="PIRSF" id="PIRSF016838">
    <property type="entry name" value="PafC"/>
    <property type="match status" value="1"/>
</dbReference>
<comment type="caution">
    <text evidence="4">The sequence shown here is derived from an EMBL/GenBank/DDBJ whole genome shotgun (WGS) entry which is preliminary data.</text>
</comment>
<dbReference type="Proteomes" id="UP001589568">
    <property type="component" value="Unassembled WGS sequence"/>
</dbReference>
<dbReference type="RefSeq" id="WP_364378332.1">
    <property type="nucleotide sequence ID" value="NZ_JBHMCF010000036.1"/>
</dbReference>
<evidence type="ECO:0000313" key="4">
    <source>
        <dbReference type="EMBL" id="MFB9473819.1"/>
    </source>
</evidence>
<evidence type="ECO:0000313" key="5">
    <source>
        <dbReference type="Proteomes" id="UP001589568"/>
    </source>
</evidence>